<protein>
    <recommendedName>
        <fullName evidence="2">Glycine zipper domain-containing protein</fullName>
    </recommendedName>
</protein>
<sequence>MKKLFYFKSTVAILAAFFALGTIDSLAQKRRPVIRKKTTTVRKAAVARPTVKLYTVQSGERFRVRMEETINSKTARVGDRFSTRVTEPVYSSTGVVVIPTGSIVTGRVSLVKAAKKGGDPGQIDVSFVEVKLPNGTRRAINGSLTDLDTKKAKSDNEGVASGDDRKNDKIIFIGGGAAGGAILGGAIGGGKGALIGGILGGLGGLAGERLTKGEDAEVKSGTEFGVYLNQSISLPKFNEVNP</sequence>
<gene>
    <name evidence="1" type="ORF">AVDCRST_MAG74-500</name>
</gene>
<dbReference type="AlphaFoldDB" id="A0A6J4NB12"/>
<dbReference type="Gene3D" id="2.40.128.260">
    <property type="entry name" value="Type IV secretion system, VirB10/TraB/TrbI"/>
    <property type="match status" value="1"/>
</dbReference>
<dbReference type="EMBL" id="CADCUR010000037">
    <property type="protein sequence ID" value="CAA9382799.1"/>
    <property type="molecule type" value="Genomic_DNA"/>
</dbReference>
<proteinExistence type="predicted"/>
<evidence type="ECO:0000313" key="1">
    <source>
        <dbReference type="EMBL" id="CAA9382799.1"/>
    </source>
</evidence>
<name>A0A6J4NB12_9BACT</name>
<accession>A0A6J4NB12</accession>
<dbReference type="InterPro" id="IPR042217">
    <property type="entry name" value="T4SS_VirB10/TrbI"/>
</dbReference>
<evidence type="ECO:0008006" key="2">
    <source>
        <dbReference type="Google" id="ProtNLM"/>
    </source>
</evidence>
<organism evidence="1">
    <name type="scientific">uncultured Pyrinomonadaceae bacterium</name>
    <dbReference type="NCBI Taxonomy" id="2283094"/>
    <lineage>
        <taxon>Bacteria</taxon>
        <taxon>Pseudomonadati</taxon>
        <taxon>Acidobacteriota</taxon>
        <taxon>Blastocatellia</taxon>
        <taxon>Blastocatellales</taxon>
        <taxon>Pyrinomonadaceae</taxon>
        <taxon>environmental samples</taxon>
    </lineage>
</organism>
<reference evidence="1" key="1">
    <citation type="submission" date="2020-02" db="EMBL/GenBank/DDBJ databases">
        <authorList>
            <person name="Meier V. D."/>
        </authorList>
    </citation>
    <scope>NUCLEOTIDE SEQUENCE</scope>
    <source>
        <strain evidence="1">AVDCRST_MAG74</strain>
    </source>
</reference>